<comment type="caution">
    <text evidence="2">The sequence shown here is derived from an EMBL/GenBank/DDBJ whole genome shotgun (WGS) entry which is preliminary data.</text>
</comment>
<dbReference type="PANTHER" id="PTHR43884">
    <property type="entry name" value="ACYL-COA DEHYDROGENASE"/>
    <property type="match status" value="1"/>
</dbReference>
<dbReference type="Pfam" id="PF02771">
    <property type="entry name" value="Acyl-CoA_dh_N"/>
    <property type="match status" value="1"/>
</dbReference>
<dbReference type="InterPro" id="IPR037069">
    <property type="entry name" value="AcylCoA_DH/ox_N_sf"/>
</dbReference>
<accession>A0ABT3L5H3</accession>
<proteinExistence type="predicted"/>
<name>A0ABT3L5H3_9CYAN</name>
<evidence type="ECO:0000313" key="3">
    <source>
        <dbReference type="Proteomes" id="UP001526426"/>
    </source>
</evidence>
<gene>
    <name evidence="2" type="ORF">K4A83_10845</name>
</gene>
<organism evidence="2 3">
    <name type="scientific">Spirulina subsalsa FACHB-351</name>
    <dbReference type="NCBI Taxonomy" id="234711"/>
    <lineage>
        <taxon>Bacteria</taxon>
        <taxon>Bacillati</taxon>
        <taxon>Cyanobacteriota</taxon>
        <taxon>Cyanophyceae</taxon>
        <taxon>Spirulinales</taxon>
        <taxon>Spirulinaceae</taxon>
        <taxon>Spirulina</taxon>
    </lineage>
</organism>
<dbReference type="Gene3D" id="1.10.540.10">
    <property type="entry name" value="Acyl-CoA dehydrogenase/oxidase, N-terminal domain"/>
    <property type="match status" value="1"/>
</dbReference>
<dbReference type="InterPro" id="IPR009100">
    <property type="entry name" value="AcylCoA_DH/oxidase_NM_dom_sf"/>
</dbReference>
<keyword evidence="3" id="KW-1185">Reference proteome</keyword>
<evidence type="ECO:0000259" key="1">
    <source>
        <dbReference type="Pfam" id="PF02771"/>
    </source>
</evidence>
<dbReference type="InterPro" id="IPR013786">
    <property type="entry name" value="AcylCoA_DH/ox_N"/>
</dbReference>
<dbReference type="PANTHER" id="PTHR43884:SF12">
    <property type="entry name" value="ISOVALERYL-COA DEHYDROGENASE, MITOCHONDRIAL-RELATED"/>
    <property type="match status" value="1"/>
</dbReference>
<reference evidence="2 3" key="1">
    <citation type="submission" date="2021-08" db="EMBL/GenBank/DDBJ databases">
        <title>Draft genome sequence of Spirulina subsalsa with high tolerance to salinity and hype-accumulation of phycocyanin.</title>
        <authorList>
            <person name="Pei H."/>
            <person name="Jiang L."/>
        </authorList>
    </citation>
    <scope>NUCLEOTIDE SEQUENCE [LARGE SCALE GENOMIC DNA]</scope>
    <source>
        <strain evidence="2 3">FACHB-351</strain>
    </source>
</reference>
<dbReference type="EMBL" id="JAIHOM010000045">
    <property type="protein sequence ID" value="MCW6036755.1"/>
    <property type="molecule type" value="Genomic_DNA"/>
</dbReference>
<dbReference type="RefSeq" id="WP_265264560.1">
    <property type="nucleotide sequence ID" value="NZ_JAIHOM010000045.1"/>
</dbReference>
<dbReference type="Proteomes" id="UP001526426">
    <property type="component" value="Unassembled WGS sequence"/>
</dbReference>
<evidence type="ECO:0000313" key="2">
    <source>
        <dbReference type="EMBL" id="MCW6036755.1"/>
    </source>
</evidence>
<sequence>MAKSLTSSSSVLATLETALAEIPSTPEKLEQDPSALSQAIQILGRHKLLALRVPQRYGGRELGDLDWFCYQEAIAHYSGTLAFVQTQQQTAAAFLAGAENTTLKQDYLAQISQGTLTLGVGFAHLRRKTPPLSAVPTEGGYLLTGQIPWLTGVNIFTQAIIAATLPDATILLTIIPLQTSSQPTGGTLTLSPPLALAAMSGSHTVQADLVQWFTPHREVISHKAANWLAQKDQQGILNPTPLILGCAQAGLSILEQAHHQQNSHILHSALQKLTHTVIECRQTILEAQQSPHYPLQEKYKLRARAIHLATRCAHAAVIVSRGAANLSNHPAQRIYREALVFTVTGQTTAVLEATLQELVE</sequence>
<dbReference type="SUPFAM" id="SSF56645">
    <property type="entry name" value="Acyl-CoA dehydrogenase NM domain-like"/>
    <property type="match status" value="1"/>
</dbReference>
<protein>
    <recommendedName>
        <fullName evidence="1">Acyl-CoA dehydrogenase/oxidase N-terminal domain-containing protein</fullName>
    </recommendedName>
</protein>
<feature type="domain" description="Acyl-CoA dehydrogenase/oxidase N-terminal" evidence="1">
    <location>
        <begin position="21"/>
        <end position="114"/>
    </location>
</feature>